<dbReference type="Gene3D" id="1.50.40.10">
    <property type="entry name" value="Mitochondrial carrier domain"/>
    <property type="match status" value="1"/>
</dbReference>
<evidence type="ECO:0000256" key="19">
    <source>
        <dbReference type="ARBA" id="ARBA00078745"/>
    </source>
</evidence>
<evidence type="ECO:0000256" key="11">
    <source>
        <dbReference type="ARBA" id="ARBA00049090"/>
    </source>
</evidence>
<dbReference type="InterPro" id="IPR050567">
    <property type="entry name" value="Mitochondrial_Carrier"/>
</dbReference>
<evidence type="ECO:0000256" key="3">
    <source>
        <dbReference type="ARBA" id="ARBA00022448"/>
    </source>
</evidence>
<comment type="subcellular location">
    <subcellularLocation>
        <location evidence="1">Mitochondrion inner membrane</location>
        <topology evidence="1">Multi-pass membrane protein</topology>
    </subcellularLocation>
</comment>
<comment type="catalytic activity">
    <reaction evidence="13">
        <text>L-histidine(out) + L-arginine(in) = L-histidine(in) + L-arginine(out)</text>
        <dbReference type="Rhea" id="RHEA:71063"/>
        <dbReference type="ChEBI" id="CHEBI:32682"/>
        <dbReference type="ChEBI" id="CHEBI:57595"/>
    </reaction>
</comment>
<evidence type="ECO:0000256" key="6">
    <source>
        <dbReference type="ARBA" id="ARBA00022792"/>
    </source>
</evidence>
<comment type="similarity">
    <text evidence="2 23">Belongs to the mitochondrial carrier (TC 2.A.29) family.</text>
</comment>
<evidence type="ECO:0000256" key="10">
    <source>
        <dbReference type="ARBA" id="ARBA00023136"/>
    </source>
</evidence>
<sequence length="299" mass="32377">MSLDFLAGCIGGVAGVFVGHPLDTVRVNIQTQCARNPKYRGSLDCFKSLLRKEGVRGLYRGVSSPVAGVAGVNAVMFGVYANVERNMADPRSLKTQIAAATTAGVFSSFISSPMELAKSRIQVAGKLAGKSPLDCLIRTYKQENIKGVFRGFGITMAREVPAMITYFVTYEFLSRTTDDRVASTPQILFAGGVAGVVSWLVPYPIDVIKSKFQVDGVATRLYAGYADCLRKTVANEGLRSLYRGLAPTLVRAFPVNAVTFCAVEWSMRLFERGAATLGRPEEMLKQCVDVVLTEKACPC</sequence>
<keyword evidence="4 22" id="KW-0812">Transmembrane</keyword>
<evidence type="ECO:0000256" key="15">
    <source>
        <dbReference type="ARBA" id="ARBA00051921"/>
    </source>
</evidence>
<dbReference type="EMBL" id="OU900099">
    <property type="protein sequence ID" value="CAG9863385.1"/>
    <property type="molecule type" value="Genomic_DNA"/>
</dbReference>
<comment type="catalytic activity">
    <reaction evidence="16">
        <text>N(omega)-methyl-L-arginine(in) + L-arginine(out) = N(omega)-methyl-L-arginine(out) + L-arginine(in)</text>
        <dbReference type="Rhea" id="RHEA:72803"/>
        <dbReference type="ChEBI" id="CHEBI:32682"/>
        <dbReference type="ChEBI" id="CHEBI:114953"/>
    </reaction>
</comment>
<proteinExistence type="inferred from homology"/>
<dbReference type="PRINTS" id="PR00926">
    <property type="entry name" value="MITOCARRIER"/>
</dbReference>
<evidence type="ECO:0000313" key="25">
    <source>
        <dbReference type="Proteomes" id="UP001153712"/>
    </source>
</evidence>
<comment type="catalytic activity">
    <reaction evidence="12">
        <text>L-histidine(out) = L-histidine(in)</text>
        <dbReference type="Rhea" id="RHEA:72807"/>
        <dbReference type="ChEBI" id="CHEBI:57595"/>
    </reaction>
</comment>
<dbReference type="InterPro" id="IPR002067">
    <property type="entry name" value="MCP"/>
</dbReference>
<feature type="repeat" description="Solcar" evidence="22">
    <location>
        <begin position="2"/>
        <end position="86"/>
    </location>
</feature>
<dbReference type="GO" id="GO:0005289">
    <property type="term" value="F:high-affinity L-arginine transmembrane transporter activity"/>
    <property type="evidence" value="ECO:0007669"/>
    <property type="project" value="TreeGrafter"/>
</dbReference>
<keyword evidence="10 22" id="KW-0472">Membrane</keyword>
<keyword evidence="6" id="KW-0999">Mitochondrion inner membrane</keyword>
<evidence type="ECO:0000256" key="1">
    <source>
        <dbReference type="ARBA" id="ARBA00004448"/>
    </source>
</evidence>
<dbReference type="Pfam" id="PF00153">
    <property type="entry name" value="Mito_carr"/>
    <property type="match status" value="3"/>
</dbReference>
<dbReference type="OrthoDB" id="193856at2759"/>
<evidence type="ECO:0000256" key="8">
    <source>
        <dbReference type="ARBA" id="ARBA00022989"/>
    </source>
</evidence>
<keyword evidence="5" id="KW-0677">Repeat</keyword>
<evidence type="ECO:0000256" key="18">
    <source>
        <dbReference type="ARBA" id="ARBA00076491"/>
    </source>
</evidence>
<evidence type="ECO:0000256" key="12">
    <source>
        <dbReference type="ARBA" id="ARBA00050592"/>
    </source>
</evidence>
<dbReference type="InterPro" id="IPR018108">
    <property type="entry name" value="MCP_transmembrane"/>
</dbReference>
<evidence type="ECO:0000256" key="2">
    <source>
        <dbReference type="ARBA" id="ARBA00006375"/>
    </source>
</evidence>
<evidence type="ECO:0000256" key="17">
    <source>
        <dbReference type="ARBA" id="ARBA00071763"/>
    </source>
</evidence>
<feature type="repeat" description="Solcar" evidence="22">
    <location>
        <begin position="182"/>
        <end position="269"/>
    </location>
</feature>
<evidence type="ECO:0000256" key="21">
    <source>
        <dbReference type="ARBA" id="ARBA00080567"/>
    </source>
</evidence>
<evidence type="ECO:0000256" key="7">
    <source>
        <dbReference type="ARBA" id="ARBA00022970"/>
    </source>
</evidence>
<evidence type="ECO:0000313" key="24">
    <source>
        <dbReference type="EMBL" id="CAG9863385.1"/>
    </source>
</evidence>
<evidence type="ECO:0000256" key="20">
    <source>
        <dbReference type="ARBA" id="ARBA00079387"/>
    </source>
</evidence>
<reference evidence="24" key="1">
    <citation type="submission" date="2022-01" db="EMBL/GenBank/DDBJ databases">
        <authorList>
            <person name="King R."/>
        </authorList>
    </citation>
    <scope>NUCLEOTIDE SEQUENCE</scope>
</reference>
<dbReference type="PANTHER" id="PTHR45624">
    <property type="entry name" value="MITOCHONDRIAL BASIC AMINO ACIDS TRANSPORTER-RELATED"/>
    <property type="match status" value="1"/>
</dbReference>
<dbReference type="GO" id="GO:1990575">
    <property type="term" value="P:mitochondrial L-ornithine transmembrane transport"/>
    <property type="evidence" value="ECO:0007669"/>
    <property type="project" value="UniProtKB-ARBA"/>
</dbReference>
<dbReference type="FunFam" id="1.50.40.10:FF:000037">
    <property type="entry name" value="Solute carrier family 25 member 29"/>
    <property type="match status" value="1"/>
</dbReference>
<dbReference type="Proteomes" id="UP001153712">
    <property type="component" value="Chromosome 6"/>
</dbReference>
<evidence type="ECO:0000256" key="14">
    <source>
        <dbReference type="ARBA" id="ARBA00051045"/>
    </source>
</evidence>
<feature type="repeat" description="Solcar" evidence="22">
    <location>
        <begin position="91"/>
        <end position="176"/>
    </location>
</feature>
<evidence type="ECO:0000256" key="9">
    <source>
        <dbReference type="ARBA" id="ARBA00023128"/>
    </source>
</evidence>
<keyword evidence="7" id="KW-0029">Amino-acid transport</keyword>
<dbReference type="InterPro" id="IPR023395">
    <property type="entry name" value="MCP_dom_sf"/>
</dbReference>
<name>A0A9N9XQF1_PHYSR</name>
<accession>A0A9N9XQF1</accession>
<dbReference type="SUPFAM" id="SSF103506">
    <property type="entry name" value="Mitochondrial carrier"/>
    <property type="match status" value="1"/>
</dbReference>
<dbReference type="PANTHER" id="PTHR45624:SF61">
    <property type="entry name" value="MITOCHONDRIAL BASIC AMINO ACIDS TRANSPORTER"/>
    <property type="match status" value="1"/>
</dbReference>
<comment type="catalytic activity">
    <reaction evidence="15">
        <text>L-ornithine(in) + L-arginine(out) = L-ornithine(out) + L-arginine(in)</text>
        <dbReference type="Rhea" id="RHEA:34991"/>
        <dbReference type="ChEBI" id="CHEBI:32682"/>
        <dbReference type="ChEBI" id="CHEBI:46911"/>
    </reaction>
</comment>
<evidence type="ECO:0000256" key="4">
    <source>
        <dbReference type="ARBA" id="ARBA00022692"/>
    </source>
</evidence>
<keyword evidence="8" id="KW-1133">Transmembrane helix</keyword>
<organism evidence="24 25">
    <name type="scientific">Phyllotreta striolata</name>
    <name type="common">Striped flea beetle</name>
    <name type="synonym">Crioceris striolata</name>
    <dbReference type="NCBI Taxonomy" id="444603"/>
    <lineage>
        <taxon>Eukaryota</taxon>
        <taxon>Metazoa</taxon>
        <taxon>Ecdysozoa</taxon>
        <taxon>Arthropoda</taxon>
        <taxon>Hexapoda</taxon>
        <taxon>Insecta</taxon>
        <taxon>Pterygota</taxon>
        <taxon>Neoptera</taxon>
        <taxon>Endopterygota</taxon>
        <taxon>Coleoptera</taxon>
        <taxon>Polyphaga</taxon>
        <taxon>Cucujiformia</taxon>
        <taxon>Chrysomeloidea</taxon>
        <taxon>Chrysomelidae</taxon>
        <taxon>Galerucinae</taxon>
        <taxon>Alticini</taxon>
        <taxon>Phyllotreta</taxon>
    </lineage>
</organism>
<gene>
    <name evidence="24" type="ORF">PHYEVI_LOCUS9676</name>
</gene>
<protein>
    <recommendedName>
        <fullName evidence="17">Mitochondrial basic amino acids transporter</fullName>
    </recommendedName>
    <alternativeName>
        <fullName evidence="21">Carnitine/acylcarnitine translocase-like</fullName>
    </alternativeName>
    <alternativeName>
        <fullName evidence="20">Mitochondrial carnitine/acylcarnitine carrier protein CACL</fullName>
    </alternativeName>
    <alternativeName>
        <fullName evidence="19">Mitochondrial ornithine transporter 3</fullName>
    </alternativeName>
    <alternativeName>
        <fullName evidence="18">Solute carrier family 25 member 29</fullName>
    </alternativeName>
</protein>
<evidence type="ECO:0000256" key="5">
    <source>
        <dbReference type="ARBA" id="ARBA00022737"/>
    </source>
</evidence>
<comment type="catalytic activity">
    <reaction evidence="14">
        <text>L-homoarginine(in) + L-arginine(out) = L-homoarginine(out) + L-arginine(in)</text>
        <dbReference type="Rhea" id="RHEA:72799"/>
        <dbReference type="ChEBI" id="CHEBI:32682"/>
        <dbReference type="ChEBI" id="CHEBI:143006"/>
    </reaction>
</comment>
<keyword evidence="25" id="KW-1185">Reference proteome</keyword>
<evidence type="ECO:0000256" key="13">
    <source>
        <dbReference type="ARBA" id="ARBA00050768"/>
    </source>
</evidence>
<dbReference type="AlphaFoldDB" id="A0A9N9XQF1"/>
<evidence type="ECO:0000256" key="22">
    <source>
        <dbReference type="PROSITE-ProRule" id="PRU00282"/>
    </source>
</evidence>
<keyword evidence="9" id="KW-0496">Mitochondrion</keyword>
<dbReference type="PROSITE" id="PS50920">
    <property type="entry name" value="SOLCAR"/>
    <property type="match status" value="3"/>
</dbReference>
<keyword evidence="3 23" id="KW-0813">Transport</keyword>
<evidence type="ECO:0000256" key="23">
    <source>
        <dbReference type="RuleBase" id="RU000488"/>
    </source>
</evidence>
<evidence type="ECO:0000256" key="16">
    <source>
        <dbReference type="ARBA" id="ARBA00052673"/>
    </source>
</evidence>
<dbReference type="GO" id="GO:0005743">
    <property type="term" value="C:mitochondrial inner membrane"/>
    <property type="evidence" value="ECO:0007669"/>
    <property type="project" value="UniProtKB-SubCell"/>
</dbReference>
<comment type="catalytic activity">
    <reaction evidence="11">
        <text>L-lysine(out) + L-arginine(in) = L-lysine(in) + L-arginine(out)</text>
        <dbReference type="Rhea" id="RHEA:70827"/>
        <dbReference type="ChEBI" id="CHEBI:32551"/>
        <dbReference type="ChEBI" id="CHEBI:32682"/>
    </reaction>
</comment>